<evidence type="ECO:0000313" key="2">
    <source>
        <dbReference type="Proteomes" id="UP000069850"/>
    </source>
</evidence>
<sequence length="81" mass="8811">MPPCTSSLTRSLDGDYLHPLPNFASFATSRELGGWDNDTASREEREALTGGAGVAITRSSRDQEIPWCTTPDTTTLIKTTH</sequence>
<accession>A0A0X3BIK3</accession>
<dbReference type="KEGG" id="mema:MMAB1_0753"/>
<name>A0A0X3BIK3_9EURY</name>
<dbReference type="EMBL" id="LT158599">
    <property type="protein sequence ID" value="CVK31967.1"/>
    <property type="molecule type" value="Genomic_DNA"/>
</dbReference>
<proteinExistence type="predicted"/>
<evidence type="ECO:0000313" key="1">
    <source>
        <dbReference type="EMBL" id="CVK31967.1"/>
    </source>
</evidence>
<protein>
    <submittedName>
        <fullName evidence="1">Uncharacterized protein</fullName>
    </submittedName>
</protein>
<dbReference type="AlphaFoldDB" id="A0A0X3BIK3"/>
<dbReference type="Proteomes" id="UP000069850">
    <property type="component" value="Chromosome 1"/>
</dbReference>
<reference evidence="1 2" key="1">
    <citation type="submission" date="2016-01" db="EMBL/GenBank/DDBJ databases">
        <authorList>
            <person name="Manzoor S."/>
        </authorList>
    </citation>
    <scope>NUCLEOTIDE SEQUENCE [LARGE SCALE GENOMIC DNA]</scope>
    <source>
        <strain evidence="1">Methanoculleus sp MAB1</strain>
    </source>
</reference>
<organism evidence="1 2">
    <name type="scientific">Methanoculleus bourgensis</name>
    <dbReference type="NCBI Taxonomy" id="83986"/>
    <lineage>
        <taxon>Archaea</taxon>
        <taxon>Methanobacteriati</taxon>
        <taxon>Methanobacteriota</taxon>
        <taxon>Stenosarchaea group</taxon>
        <taxon>Methanomicrobia</taxon>
        <taxon>Methanomicrobiales</taxon>
        <taxon>Methanomicrobiaceae</taxon>
        <taxon>Methanoculleus</taxon>
    </lineage>
</organism>
<gene>
    <name evidence="1" type="ORF">MMAB1_0753</name>
</gene>